<dbReference type="Gene3D" id="3.40.50.300">
    <property type="entry name" value="P-loop containing nucleotide triphosphate hydrolases"/>
    <property type="match status" value="2"/>
</dbReference>
<evidence type="ECO:0000256" key="3">
    <source>
        <dbReference type="ARBA" id="ARBA00022741"/>
    </source>
</evidence>
<name>A0ABQ6MC00_9STRA</name>
<keyword evidence="3" id="KW-0547">Nucleotide-binding</keyword>
<dbReference type="InterPro" id="IPR003439">
    <property type="entry name" value="ABC_transporter-like_ATP-bd"/>
</dbReference>
<dbReference type="SUPFAM" id="SSF52540">
    <property type="entry name" value="P-loop containing nucleoside triphosphate hydrolases"/>
    <property type="match status" value="2"/>
</dbReference>
<evidence type="ECO:0000256" key="5">
    <source>
        <dbReference type="SAM" id="MobiDB-lite"/>
    </source>
</evidence>
<dbReference type="PROSITE" id="PS50893">
    <property type="entry name" value="ABC_TRANSPORTER_2"/>
    <property type="match status" value="1"/>
</dbReference>
<gene>
    <name evidence="7" type="ORF">TeGR_g10668</name>
</gene>
<dbReference type="InterPro" id="IPR015856">
    <property type="entry name" value="ABC_transpr_CbiO/EcfA_su"/>
</dbReference>
<feature type="region of interest" description="Disordered" evidence="5">
    <location>
        <begin position="273"/>
        <end position="296"/>
    </location>
</feature>
<keyword evidence="4" id="KW-0067">ATP-binding</keyword>
<evidence type="ECO:0000259" key="6">
    <source>
        <dbReference type="PROSITE" id="PS50893"/>
    </source>
</evidence>
<accession>A0ABQ6MC00</accession>
<dbReference type="CDD" id="cd03225">
    <property type="entry name" value="ABC_cobalt_CbiO_domain1"/>
    <property type="match status" value="1"/>
</dbReference>
<dbReference type="Proteomes" id="UP001165060">
    <property type="component" value="Unassembled WGS sequence"/>
</dbReference>
<dbReference type="PANTHER" id="PTHR19211">
    <property type="entry name" value="ATP-BINDING TRANSPORT PROTEIN-RELATED"/>
    <property type="match status" value="1"/>
</dbReference>
<organism evidence="7 8">
    <name type="scientific">Tetraparma gracilis</name>
    <dbReference type="NCBI Taxonomy" id="2962635"/>
    <lineage>
        <taxon>Eukaryota</taxon>
        <taxon>Sar</taxon>
        <taxon>Stramenopiles</taxon>
        <taxon>Ochrophyta</taxon>
        <taxon>Bolidophyceae</taxon>
        <taxon>Parmales</taxon>
        <taxon>Triparmaceae</taxon>
        <taxon>Tetraparma</taxon>
    </lineage>
</organism>
<dbReference type="SMART" id="SM00382">
    <property type="entry name" value="AAA"/>
    <property type="match status" value="2"/>
</dbReference>
<evidence type="ECO:0000256" key="1">
    <source>
        <dbReference type="ARBA" id="ARBA00022448"/>
    </source>
</evidence>
<evidence type="ECO:0000313" key="8">
    <source>
        <dbReference type="Proteomes" id="UP001165060"/>
    </source>
</evidence>
<dbReference type="PANTHER" id="PTHR19211:SF14">
    <property type="entry name" value="ATP-BINDING CASSETTE SUB-FAMILY F MEMBER 1"/>
    <property type="match status" value="1"/>
</dbReference>
<reference evidence="7 8" key="1">
    <citation type="journal article" date="2023" name="Commun. Biol.">
        <title>Genome analysis of Parmales, the sister group of diatoms, reveals the evolutionary specialization of diatoms from phago-mixotrophs to photoautotrophs.</title>
        <authorList>
            <person name="Ban H."/>
            <person name="Sato S."/>
            <person name="Yoshikawa S."/>
            <person name="Yamada K."/>
            <person name="Nakamura Y."/>
            <person name="Ichinomiya M."/>
            <person name="Sato N."/>
            <person name="Blanc-Mathieu R."/>
            <person name="Endo H."/>
            <person name="Kuwata A."/>
            <person name="Ogata H."/>
        </authorList>
    </citation>
    <scope>NUCLEOTIDE SEQUENCE [LARGE SCALE GENOMIC DNA]</scope>
</reference>
<evidence type="ECO:0000256" key="2">
    <source>
        <dbReference type="ARBA" id="ARBA00022737"/>
    </source>
</evidence>
<protein>
    <recommendedName>
        <fullName evidence="6">ABC transporter domain-containing protein</fullName>
    </recommendedName>
</protein>
<proteinExistence type="predicted"/>
<sequence length="538" mass="59428">MLRSLLPRSRAGLTSLLPLHLSPPPVPSAALLCARFSSSSGTIVSFRDVSFSHSETKPVLDRASFSVRAGAKVTIMGQNGSGKSTIVNMITGKLQPEEGAVNVRARESVAVAMQTMPLAFRGRTVRDFFAAQFPKREDPGPKLEGMVAKVLADVVLSAPLDRLISSFSGGQQARLLLAAALVRNPSVLLLDEPTNNLDTPGIEHLRTLIKDTDKTVLVISHDEDFLNSFTDSVLYLDQYARKVEQYNGDYFFVKKEIAKRVARENSANTLKKKEIKKKKDQANKFSQKGGGMRKVAKRMREKADSLEDDLVTTRREDETLPRFEFPFTDSRDRGALMEISQLSTRCPQTGGIVCDRIANGAIVLHKGSRLHVRGPNGIGKTTMLELLTKNEAAGVKMGEGVRIGYYRQDFHNFDFDMQVIKCLELAASGDQTTESIRKTAARFFLKNKIVYQQVKTLSEGQKGLLSLACLVLQQPSVLVMDEPTNHINFRHLPSVARAIKEFSGAVIIVSHDADFVEDVDCEATLDLGYELSESRRVA</sequence>
<keyword evidence="2" id="KW-0677">Repeat</keyword>
<dbReference type="InterPro" id="IPR050611">
    <property type="entry name" value="ABCF"/>
</dbReference>
<evidence type="ECO:0000256" key="4">
    <source>
        <dbReference type="ARBA" id="ARBA00022840"/>
    </source>
</evidence>
<dbReference type="InterPro" id="IPR017871">
    <property type="entry name" value="ABC_transporter-like_CS"/>
</dbReference>
<dbReference type="Pfam" id="PF00005">
    <property type="entry name" value="ABC_tran"/>
    <property type="match status" value="2"/>
</dbReference>
<keyword evidence="8" id="KW-1185">Reference proteome</keyword>
<dbReference type="PROSITE" id="PS00211">
    <property type="entry name" value="ABC_TRANSPORTER_1"/>
    <property type="match status" value="1"/>
</dbReference>
<dbReference type="InterPro" id="IPR003593">
    <property type="entry name" value="AAA+_ATPase"/>
</dbReference>
<comment type="caution">
    <text evidence="7">The sequence shown here is derived from an EMBL/GenBank/DDBJ whole genome shotgun (WGS) entry which is preliminary data.</text>
</comment>
<feature type="domain" description="ABC transporter" evidence="6">
    <location>
        <begin position="44"/>
        <end position="263"/>
    </location>
</feature>
<dbReference type="EMBL" id="BRYB01001314">
    <property type="protein sequence ID" value="GMI23016.1"/>
    <property type="molecule type" value="Genomic_DNA"/>
</dbReference>
<dbReference type="InterPro" id="IPR027417">
    <property type="entry name" value="P-loop_NTPase"/>
</dbReference>
<keyword evidence="1" id="KW-0813">Transport</keyword>
<evidence type="ECO:0000313" key="7">
    <source>
        <dbReference type="EMBL" id="GMI23016.1"/>
    </source>
</evidence>